<name>A0A109JI30_9BRAD</name>
<accession>A0A109JI30</accession>
<keyword evidence="2" id="KW-1185">Reference proteome</keyword>
<dbReference type="AlphaFoldDB" id="A0A109JI30"/>
<evidence type="ECO:0000313" key="1">
    <source>
        <dbReference type="EMBL" id="KWV49308.1"/>
    </source>
</evidence>
<gene>
    <name evidence="1" type="ORF">AS156_16340</name>
</gene>
<reference evidence="1 2" key="1">
    <citation type="submission" date="2015-11" db="EMBL/GenBank/DDBJ databases">
        <title>Draft Genome Sequence of the Strain BR 10303 (Bradyrhizobium sp.) isolated from nodules of Centrolobium paraense.</title>
        <authorList>
            <person name="Zelli J.E."/>
            <person name="Simoes-Araujo J.L."/>
            <person name="Barauna A.C."/>
            <person name="Silva K."/>
        </authorList>
    </citation>
    <scope>NUCLEOTIDE SEQUENCE [LARGE SCALE GENOMIC DNA]</scope>
    <source>
        <strain evidence="1 2">BR 10303</strain>
    </source>
</reference>
<comment type="caution">
    <text evidence="1">The sequence shown here is derived from an EMBL/GenBank/DDBJ whole genome shotgun (WGS) entry which is preliminary data.</text>
</comment>
<organism evidence="1 2">
    <name type="scientific">Bradyrhizobium macuxiense</name>
    <dbReference type="NCBI Taxonomy" id="1755647"/>
    <lineage>
        <taxon>Bacteria</taxon>
        <taxon>Pseudomonadati</taxon>
        <taxon>Pseudomonadota</taxon>
        <taxon>Alphaproteobacteria</taxon>
        <taxon>Hyphomicrobiales</taxon>
        <taxon>Nitrobacteraceae</taxon>
        <taxon>Bradyrhizobium</taxon>
    </lineage>
</organism>
<evidence type="ECO:0000313" key="2">
    <source>
        <dbReference type="Proteomes" id="UP000057737"/>
    </source>
</evidence>
<sequence>MPQIWMTYEELADMLGCDTETARITTIQRALDRKKSRDGLTRAKLDSDLTAKFVAAIRNADVILERALRDLRDMHEVMSGEGRVNMGRSAASG</sequence>
<dbReference type="Proteomes" id="UP000057737">
    <property type="component" value="Unassembled WGS sequence"/>
</dbReference>
<dbReference type="OrthoDB" id="8245423at2"/>
<dbReference type="EMBL" id="LNCU01000102">
    <property type="protein sequence ID" value="KWV49308.1"/>
    <property type="molecule type" value="Genomic_DNA"/>
</dbReference>
<proteinExistence type="predicted"/>
<protein>
    <submittedName>
        <fullName evidence="1">Uncharacterized protein</fullName>
    </submittedName>
</protein>
<dbReference type="RefSeq" id="WP_066512675.1">
    <property type="nucleotide sequence ID" value="NZ_LNCU01000102.1"/>
</dbReference>